<proteinExistence type="predicted"/>
<dbReference type="OrthoDB" id="6764668at2759"/>
<dbReference type="PANTHER" id="PTHR46289">
    <property type="entry name" value="52 KDA REPRESSOR OF THE INHIBITOR OF THE PROTEIN KINASE-LIKE PROTEIN-RELATED"/>
    <property type="match status" value="1"/>
</dbReference>
<evidence type="ECO:0000259" key="1">
    <source>
        <dbReference type="Pfam" id="PF05699"/>
    </source>
</evidence>
<dbReference type="GO" id="GO:0046983">
    <property type="term" value="F:protein dimerization activity"/>
    <property type="evidence" value="ECO:0007669"/>
    <property type="project" value="InterPro"/>
</dbReference>
<evidence type="ECO:0000313" key="3">
    <source>
        <dbReference type="Proteomes" id="UP000801492"/>
    </source>
</evidence>
<dbReference type="InterPro" id="IPR008906">
    <property type="entry name" value="HATC_C_dom"/>
</dbReference>
<protein>
    <recommendedName>
        <fullName evidence="1">HAT C-terminal dimerisation domain-containing protein</fullName>
    </recommendedName>
</protein>
<name>A0A8K0DKE6_IGNLU</name>
<evidence type="ECO:0000313" key="2">
    <source>
        <dbReference type="EMBL" id="KAF2905734.1"/>
    </source>
</evidence>
<feature type="domain" description="HAT C-terminal dimerisation" evidence="1">
    <location>
        <begin position="103"/>
        <end position="150"/>
    </location>
</feature>
<dbReference type="PANTHER" id="PTHR46289:SF19">
    <property type="entry name" value="ZINC FINGER MYM-TYPE CONTAINING 1"/>
    <property type="match status" value="1"/>
</dbReference>
<accession>A0A8K0DKE6</accession>
<dbReference type="Proteomes" id="UP000801492">
    <property type="component" value="Unassembled WGS sequence"/>
</dbReference>
<organism evidence="2 3">
    <name type="scientific">Ignelater luminosus</name>
    <name type="common">Cucubano</name>
    <name type="synonym">Pyrophorus luminosus</name>
    <dbReference type="NCBI Taxonomy" id="2038154"/>
    <lineage>
        <taxon>Eukaryota</taxon>
        <taxon>Metazoa</taxon>
        <taxon>Ecdysozoa</taxon>
        <taxon>Arthropoda</taxon>
        <taxon>Hexapoda</taxon>
        <taxon>Insecta</taxon>
        <taxon>Pterygota</taxon>
        <taxon>Neoptera</taxon>
        <taxon>Endopterygota</taxon>
        <taxon>Coleoptera</taxon>
        <taxon>Polyphaga</taxon>
        <taxon>Elateriformia</taxon>
        <taxon>Elateroidea</taxon>
        <taxon>Elateridae</taxon>
        <taxon>Agrypninae</taxon>
        <taxon>Pyrophorini</taxon>
        <taxon>Ignelater</taxon>
    </lineage>
</organism>
<keyword evidence="3" id="KW-1185">Reference proteome</keyword>
<comment type="caution">
    <text evidence="2">The sequence shown here is derived from an EMBL/GenBank/DDBJ whole genome shotgun (WGS) entry which is preliminary data.</text>
</comment>
<sequence>MNRRSSAVEVCDIIIDQATNRFQSTKHLSVPLLFLPQNFEAFSKKFPENELTIATEAFPEINKPKLKTELEVMYSRTDLRNASGASSLLQLFIQNGLTRAFSESVKLLKIIVTLPMTTVENERCFSTLKRIKTFLKNNNKMSQDRLNALATLSISKKLIQSIPEFNRLVIDEFSELKQRQMDFKYL</sequence>
<dbReference type="InterPro" id="IPR052958">
    <property type="entry name" value="IFN-induced_PKR_regulator"/>
</dbReference>
<reference evidence="2" key="1">
    <citation type="submission" date="2019-08" db="EMBL/GenBank/DDBJ databases">
        <title>The genome of the North American firefly Photinus pyralis.</title>
        <authorList>
            <consortium name="Photinus pyralis genome working group"/>
            <person name="Fallon T.R."/>
            <person name="Sander Lower S.E."/>
            <person name="Weng J.-K."/>
        </authorList>
    </citation>
    <scope>NUCLEOTIDE SEQUENCE</scope>
    <source>
        <strain evidence="2">TRF0915ILg1</strain>
        <tissue evidence="2">Whole body</tissue>
    </source>
</reference>
<gene>
    <name evidence="2" type="ORF">ILUMI_00447</name>
</gene>
<dbReference type="Pfam" id="PF05699">
    <property type="entry name" value="Dimer_Tnp_hAT"/>
    <property type="match status" value="1"/>
</dbReference>
<dbReference type="EMBL" id="VTPC01000450">
    <property type="protein sequence ID" value="KAF2905734.1"/>
    <property type="molecule type" value="Genomic_DNA"/>
</dbReference>
<dbReference type="AlphaFoldDB" id="A0A8K0DKE6"/>